<dbReference type="FunFam" id="3.30.70.1350:FF:000005">
    <property type="entry name" value="Metal tolerance protein 4"/>
    <property type="match status" value="1"/>
</dbReference>
<feature type="transmembrane region" description="Helical" evidence="8">
    <location>
        <begin position="412"/>
        <end position="429"/>
    </location>
</feature>
<evidence type="ECO:0000259" key="9">
    <source>
        <dbReference type="Pfam" id="PF01545"/>
    </source>
</evidence>
<dbReference type="InterPro" id="IPR058533">
    <property type="entry name" value="Cation_efflux_TM"/>
</dbReference>
<comment type="caution">
    <text evidence="11">The sequence shown here is derived from an EMBL/GenBank/DDBJ whole genome shotgun (WGS) entry which is preliminary data.</text>
</comment>
<dbReference type="InterPro" id="IPR027469">
    <property type="entry name" value="Cation_efflux_TMD_sf"/>
</dbReference>
<evidence type="ECO:0000256" key="2">
    <source>
        <dbReference type="ARBA" id="ARBA00004128"/>
    </source>
</evidence>
<feature type="transmembrane region" description="Helical" evidence="8">
    <location>
        <begin position="6"/>
        <end position="24"/>
    </location>
</feature>
<dbReference type="Pfam" id="PF16916">
    <property type="entry name" value="ZT_dimer"/>
    <property type="match status" value="1"/>
</dbReference>
<evidence type="ECO:0000313" key="12">
    <source>
        <dbReference type="Proteomes" id="UP000290289"/>
    </source>
</evidence>
<feature type="transmembrane region" description="Helical" evidence="8">
    <location>
        <begin position="477"/>
        <end position="496"/>
    </location>
</feature>
<dbReference type="InterPro" id="IPR027470">
    <property type="entry name" value="Cation_efflux_CTD"/>
</dbReference>
<evidence type="ECO:0000256" key="6">
    <source>
        <dbReference type="ARBA" id="ARBA00022989"/>
    </source>
</evidence>
<accession>A0A498IPU7</accession>
<dbReference type="InterPro" id="IPR036837">
    <property type="entry name" value="Cation_efflux_CTD_sf"/>
</dbReference>
<dbReference type="STRING" id="3750.A0A498IPU7"/>
<organism evidence="11 12">
    <name type="scientific">Malus domestica</name>
    <name type="common">Apple</name>
    <name type="synonym">Pyrus malus</name>
    <dbReference type="NCBI Taxonomy" id="3750"/>
    <lineage>
        <taxon>Eukaryota</taxon>
        <taxon>Viridiplantae</taxon>
        <taxon>Streptophyta</taxon>
        <taxon>Embryophyta</taxon>
        <taxon>Tracheophyta</taxon>
        <taxon>Spermatophyta</taxon>
        <taxon>Magnoliopsida</taxon>
        <taxon>eudicotyledons</taxon>
        <taxon>Gunneridae</taxon>
        <taxon>Pentapetalae</taxon>
        <taxon>rosids</taxon>
        <taxon>fabids</taxon>
        <taxon>Rosales</taxon>
        <taxon>Rosaceae</taxon>
        <taxon>Amygdaloideae</taxon>
        <taxon>Maleae</taxon>
        <taxon>Malus</taxon>
    </lineage>
</organism>
<sequence>MATAGSISYYFSSAFLFVLAFNLLSFQAMTASGQEANDGDMVQFALNLEFMEAEFFLSGALGKGLDSISPSLTQGGPAPIGAQKANLDSLVGPIIEEFGYQEVGHIRAIVTRVGGFPRPLLNLSRQNFAKVFDLAVGFNLVPPFDPYANSVNFLLAAYLIPYVGMGGYVGVIPNLTAPATLDLAASLLGVEAGQDAVVRALLYERRNQKVFPYILTVADFTNRISAHRNRLGGSGNKDEGLIVPTTLGAENRTSSNVLSADPNSLSYARTPAEILGIVYGTGNASMPGGFFPLGANGKIATTEKSETAGVKTPLLGSGGRSRRLSRRNSYNSLRSDFISRLPDKVRAGIDPESPDDIDFSRTSALNRGEKEYYEAQFATLKSFEEVDFAVAADCVDEDDLEEQAQHERAMKISNYANIILLGLKIYATVKSGSIAIAASTLDSLLDLMAGGILWFTHLAMKNINIYKYPIGKLRVQPVGIIIFAAIMATLGFQVLIQALEQLITGDATEKMTSDQLVWLYAIMIFATMVKLALWLYCRTSGNKIVRAYAKDHYFDVVTNVVGLVAAVLADKFMWWIDPAGAIILAIYTITNWSGTVLENAVSLVGQSAPPEFLQKLTYITIMHPQVKRIDTVRAYTFGVLYFVEVDIELPEELPLKEAHAIGETLQIKLEKLPDVERAFVHLDFECDHKPEHSENRTVTMPEINSLVGRSR</sequence>
<gene>
    <name evidence="11" type="ORF">DVH24_042058</name>
</gene>
<evidence type="ECO:0000313" key="11">
    <source>
        <dbReference type="EMBL" id="RXH85290.1"/>
    </source>
</evidence>
<dbReference type="Pfam" id="PF13668">
    <property type="entry name" value="Ferritin_2"/>
    <property type="match status" value="1"/>
</dbReference>
<evidence type="ECO:0000256" key="5">
    <source>
        <dbReference type="ARBA" id="ARBA00022692"/>
    </source>
</evidence>
<dbReference type="SUPFAM" id="SSF161111">
    <property type="entry name" value="Cation efflux protein transmembrane domain-like"/>
    <property type="match status" value="1"/>
</dbReference>
<dbReference type="GO" id="GO:0005774">
    <property type="term" value="C:vacuolar membrane"/>
    <property type="evidence" value="ECO:0007669"/>
    <property type="project" value="UniProtKB-SubCell"/>
</dbReference>
<evidence type="ECO:0000259" key="10">
    <source>
        <dbReference type="Pfam" id="PF16916"/>
    </source>
</evidence>
<keyword evidence="4" id="KW-0926">Vacuole</keyword>
<evidence type="ECO:0000256" key="8">
    <source>
        <dbReference type="SAM" id="Phobius"/>
    </source>
</evidence>
<keyword evidence="6 8" id="KW-1133">Transmembrane helix</keyword>
<dbReference type="FunFam" id="1.20.1510.10:FF:000015">
    <property type="entry name" value="Metal tolerance protein 4"/>
    <property type="match status" value="1"/>
</dbReference>
<dbReference type="SUPFAM" id="SSF160240">
    <property type="entry name" value="Cation efflux protein cytoplasmic domain-like"/>
    <property type="match status" value="1"/>
</dbReference>
<dbReference type="Gene3D" id="1.20.1510.10">
    <property type="entry name" value="Cation efflux protein transmembrane domain"/>
    <property type="match status" value="1"/>
</dbReference>
<comment type="function">
    <text evidence="1">Involved in sequestration of excess metal in the cytoplasm into vacuoles to maintain metal homeostasis.</text>
</comment>
<evidence type="ECO:0000256" key="1">
    <source>
        <dbReference type="ARBA" id="ARBA00003168"/>
    </source>
</evidence>
<proteinExistence type="predicted"/>
<dbReference type="Gene3D" id="3.30.70.1350">
    <property type="entry name" value="Cation efflux protein, cytoplasmic domain"/>
    <property type="match status" value="1"/>
</dbReference>
<dbReference type="InterPro" id="IPR050291">
    <property type="entry name" value="CDF_Transporter"/>
</dbReference>
<reference evidence="11 12" key="1">
    <citation type="submission" date="2018-10" db="EMBL/GenBank/DDBJ databases">
        <title>A high-quality apple genome assembly.</title>
        <authorList>
            <person name="Hu J."/>
        </authorList>
    </citation>
    <scope>NUCLEOTIDE SEQUENCE [LARGE SCALE GENOMIC DNA]</scope>
    <source>
        <strain evidence="12">cv. HFTH1</strain>
        <tissue evidence="11">Young leaf</tissue>
    </source>
</reference>
<evidence type="ECO:0000256" key="4">
    <source>
        <dbReference type="ARBA" id="ARBA00022554"/>
    </source>
</evidence>
<dbReference type="EMBL" id="RDQH01000337">
    <property type="protein sequence ID" value="RXH85290.1"/>
    <property type="molecule type" value="Genomic_DNA"/>
</dbReference>
<dbReference type="InterPro" id="IPR002524">
    <property type="entry name" value="Cation_efflux"/>
</dbReference>
<keyword evidence="5 8" id="KW-0812">Transmembrane</keyword>
<dbReference type="NCBIfam" id="TIGR01297">
    <property type="entry name" value="CDF"/>
    <property type="match status" value="1"/>
</dbReference>
<evidence type="ECO:0000256" key="7">
    <source>
        <dbReference type="ARBA" id="ARBA00023136"/>
    </source>
</evidence>
<protein>
    <submittedName>
        <fullName evidence="11">Uncharacterized protein</fullName>
    </submittedName>
</protein>
<dbReference type="Pfam" id="PF01545">
    <property type="entry name" value="Cation_efflux"/>
    <property type="match status" value="1"/>
</dbReference>
<comment type="subcellular location">
    <subcellularLocation>
        <location evidence="2">Vacuole membrane</location>
        <topology evidence="2">Multi-pass membrane protein</topology>
    </subcellularLocation>
</comment>
<evidence type="ECO:0000256" key="3">
    <source>
        <dbReference type="ARBA" id="ARBA00022448"/>
    </source>
</evidence>
<dbReference type="GO" id="GO:0005384">
    <property type="term" value="F:manganese ion transmembrane transporter activity"/>
    <property type="evidence" value="ECO:0007669"/>
    <property type="project" value="TreeGrafter"/>
</dbReference>
<feature type="domain" description="Cation efflux protein cytoplasmic" evidence="10">
    <location>
        <begin position="609"/>
        <end position="683"/>
    </location>
</feature>
<dbReference type="Proteomes" id="UP000290289">
    <property type="component" value="Chromosome 11"/>
</dbReference>
<feature type="domain" description="Cation efflux protein transmembrane" evidence="9">
    <location>
        <begin position="411"/>
        <end position="604"/>
    </location>
</feature>
<name>A0A498IPU7_MALDO</name>
<dbReference type="AlphaFoldDB" id="A0A498IPU7"/>
<keyword evidence="3" id="KW-0813">Transport</keyword>
<keyword evidence="12" id="KW-1185">Reference proteome</keyword>
<dbReference type="PANTHER" id="PTHR43840:SF13">
    <property type="entry name" value="CATION EFFLUX PROTEIN CYTOPLASMIC DOMAIN-CONTAINING PROTEIN"/>
    <property type="match status" value="1"/>
</dbReference>
<dbReference type="PANTHER" id="PTHR43840">
    <property type="entry name" value="MITOCHONDRIAL METAL TRANSPORTER 1-RELATED"/>
    <property type="match status" value="1"/>
</dbReference>
<keyword evidence="7 8" id="KW-0472">Membrane</keyword>
<feature type="transmembrane region" description="Helical" evidence="8">
    <location>
        <begin position="516"/>
        <end position="536"/>
    </location>
</feature>